<dbReference type="AlphaFoldDB" id="L7LVK3"/>
<sequence>MDVTLRFFAFIMFYTAAGSLYQVRASHQNPLICHRIVPPVINTIFSPCTFLCLLPLGEGDVRAVFRLERDGTPCKGGFCKSGICKEAPSFPVQYLKQEFVAEQKWRRPGFDYSNPKRNHLWFPSVNTNTDKASEEADIRTPTLRRMGVALSSGANESPPPARGNTERVAGDIDGRRRRRGINVDGAKYGINDPSSGNRDDFRGAGEIRGHHRYRRALPNYGFGPIDERYNVIVEDSDLDSDEVPFRLGDRAGAGARNWAAGSNMGVAGRRRLWDRYRYGPILDNNFVSGHSYYRNGHNRGSGVGRALALLDTAGFLNGGSGGRGSSGGRNLLSNHGTATNSRYSSHSSSLSSVSSVSGTAGTSFGSPNFGGSSSWGSSHGSNGREGSSYGIRSQGRSGREGSSYGSNSQGGSGRGGSSNGSSSHGSSGRGGSSYGSRSSGGSGRGGNSYGSSRGGSGTGRGGGGGGGGRGSRG</sequence>
<feature type="compositionally biased region" description="Low complexity" evidence="1">
    <location>
        <begin position="328"/>
        <end position="381"/>
    </location>
</feature>
<dbReference type="EMBL" id="GACK01009194">
    <property type="protein sequence ID" value="JAA55840.1"/>
    <property type="molecule type" value="mRNA"/>
</dbReference>
<organism evidence="3">
    <name type="scientific">Rhipicephalus pulchellus</name>
    <name type="common">Yellow backed tick</name>
    <name type="synonym">Dermacentor pulchellus</name>
    <dbReference type="NCBI Taxonomy" id="72859"/>
    <lineage>
        <taxon>Eukaryota</taxon>
        <taxon>Metazoa</taxon>
        <taxon>Ecdysozoa</taxon>
        <taxon>Arthropoda</taxon>
        <taxon>Chelicerata</taxon>
        <taxon>Arachnida</taxon>
        <taxon>Acari</taxon>
        <taxon>Parasitiformes</taxon>
        <taxon>Ixodida</taxon>
        <taxon>Ixodoidea</taxon>
        <taxon>Ixodidae</taxon>
        <taxon>Rhipicephalinae</taxon>
        <taxon>Rhipicephalus</taxon>
        <taxon>Rhipicephalus</taxon>
    </lineage>
</organism>
<accession>L7LVK3</accession>
<feature type="compositionally biased region" description="Low complexity" evidence="1">
    <location>
        <begin position="390"/>
        <end position="407"/>
    </location>
</feature>
<reference evidence="3" key="2">
    <citation type="journal article" date="2015" name="J. Proteomics">
        <title>Sexual differences in the sialomes of the zebra tick, Rhipicephalus pulchellus.</title>
        <authorList>
            <person name="Tan A.W."/>
            <person name="Francischetti I.M."/>
            <person name="Slovak M."/>
            <person name="Kini R.M."/>
            <person name="Ribeiro J.M."/>
        </authorList>
    </citation>
    <scope>NUCLEOTIDE SEQUENCE</scope>
    <source>
        <tissue evidence="3">Salivary gland</tissue>
    </source>
</reference>
<feature type="chain" id="PRO_5003981405" evidence="2">
    <location>
        <begin position="19"/>
        <end position="473"/>
    </location>
</feature>
<evidence type="ECO:0000313" key="3">
    <source>
        <dbReference type="EMBL" id="JAA55840.1"/>
    </source>
</evidence>
<feature type="region of interest" description="Disordered" evidence="1">
    <location>
        <begin position="320"/>
        <end position="473"/>
    </location>
</feature>
<evidence type="ECO:0000256" key="1">
    <source>
        <dbReference type="SAM" id="MobiDB-lite"/>
    </source>
</evidence>
<name>L7LVK3_RHIPC</name>
<feature type="compositionally biased region" description="Gly residues" evidence="1">
    <location>
        <begin position="427"/>
        <end position="473"/>
    </location>
</feature>
<protein>
    <submittedName>
        <fullName evidence="3">Putative glycine rich protein</fullName>
    </submittedName>
</protein>
<proteinExistence type="evidence at transcript level"/>
<evidence type="ECO:0000256" key="2">
    <source>
        <dbReference type="SAM" id="SignalP"/>
    </source>
</evidence>
<feature type="region of interest" description="Disordered" evidence="1">
    <location>
        <begin position="150"/>
        <end position="176"/>
    </location>
</feature>
<feature type="compositionally biased region" description="Basic and acidic residues" evidence="1">
    <location>
        <begin position="164"/>
        <end position="174"/>
    </location>
</feature>
<keyword evidence="2" id="KW-0732">Signal</keyword>
<feature type="compositionally biased region" description="Gly residues" evidence="1">
    <location>
        <begin position="408"/>
        <end position="418"/>
    </location>
</feature>
<feature type="signal peptide" evidence="2">
    <location>
        <begin position="1"/>
        <end position="18"/>
    </location>
</feature>
<reference evidence="3" key="1">
    <citation type="submission" date="2012-11" db="EMBL/GenBank/DDBJ databases">
        <authorList>
            <person name="Lucero-Rivera Y.E."/>
            <person name="Tovar-Ramirez D."/>
        </authorList>
    </citation>
    <scope>NUCLEOTIDE SEQUENCE</scope>
    <source>
        <tissue evidence="3">Salivary gland</tissue>
    </source>
</reference>